<reference evidence="3 4" key="1">
    <citation type="submission" date="2012-11" db="EMBL/GenBank/DDBJ databases">
        <title>FINISHED of Natronococcus occultus SP4, DSM 3396.</title>
        <authorList>
            <consortium name="DOE Joint Genome Institute"/>
            <person name="Eisen J."/>
            <person name="Huntemann M."/>
            <person name="Wei C.-L."/>
            <person name="Han J."/>
            <person name="Detter J.C."/>
            <person name="Han C."/>
            <person name="Tapia R."/>
            <person name="Chen A."/>
            <person name="Kyrpides N."/>
            <person name="Mavromatis K."/>
            <person name="Markowitz V."/>
            <person name="Szeto E."/>
            <person name="Ivanova N."/>
            <person name="Mikhailova N."/>
            <person name="Ovchinnikova G."/>
            <person name="Pagani I."/>
            <person name="Pati A."/>
            <person name="Goodwin L."/>
            <person name="Nordberg H.P."/>
            <person name="Cantor M.N."/>
            <person name="Hua S.X."/>
            <person name="Woyke T."/>
            <person name="Eisen J."/>
            <person name="Klenk H.-P."/>
            <person name="Klenk H.-P."/>
        </authorList>
    </citation>
    <scope>NUCLEOTIDE SEQUENCE [LARGE SCALE GENOMIC DNA]</scope>
    <source>
        <strain evidence="3 4">SP4</strain>
    </source>
</reference>
<sequence>MVPETMRAVLLTGHGGLEKLEYREDVPVPQPGADDVLVKVDACGLNNTDIWTREAAYGEDDAGWKDQLDFPIIQGADIAGTIVDVGSNVSEDRIGDRVLVDNALYADAQNEFQSLVNADLIGSERDGGYAEYAAVPAENAHRVDSSLSAAELATFPTAYVTAERMLNRANVSAGDDVFVTGASGGVGTGLVQLARRRDARVLGLTSSGKSDSIREVGAEEVVARDDDDIPAAVRNWTEDEQVDVVADVVGGELFQEFLEVLRPGGSLVTAGAVAGPVTEIDLRTVYLKQIDIVGSTMGTRSEFQDLVRYIENGDIEPLLAETYPLSEIHKAQRQFTRNDYVGNIVVEP</sequence>
<dbReference type="AlphaFoldDB" id="L0K4E4"/>
<dbReference type="InterPro" id="IPR013154">
    <property type="entry name" value="ADH-like_N"/>
</dbReference>
<dbReference type="SUPFAM" id="SSF51735">
    <property type="entry name" value="NAD(P)-binding Rossmann-fold domains"/>
    <property type="match status" value="1"/>
</dbReference>
<dbReference type="InterPro" id="IPR011032">
    <property type="entry name" value="GroES-like_sf"/>
</dbReference>
<dbReference type="InterPro" id="IPR036291">
    <property type="entry name" value="NAD(P)-bd_dom_sf"/>
</dbReference>
<dbReference type="GO" id="GO:0016616">
    <property type="term" value="F:oxidoreductase activity, acting on the CH-OH group of donors, NAD or NADP as acceptor"/>
    <property type="evidence" value="ECO:0007669"/>
    <property type="project" value="UniProtKB-ARBA"/>
</dbReference>
<dbReference type="InterPro" id="IPR020843">
    <property type="entry name" value="ER"/>
</dbReference>
<dbReference type="EMBL" id="CP003929">
    <property type="protein sequence ID" value="AGB38978.1"/>
    <property type="molecule type" value="Genomic_DNA"/>
</dbReference>
<keyword evidence="4" id="KW-1185">Reference proteome</keyword>
<name>L0K4E4_9EURY</name>
<dbReference type="eggNOG" id="arCOG01458">
    <property type="taxonomic scope" value="Archaea"/>
</dbReference>
<dbReference type="Proteomes" id="UP000010878">
    <property type="component" value="Chromosome"/>
</dbReference>
<dbReference type="SMART" id="SM00829">
    <property type="entry name" value="PKS_ER"/>
    <property type="match status" value="1"/>
</dbReference>
<organism evidence="3 4">
    <name type="scientific">Natronococcus occultus SP4</name>
    <dbReference type="NCBI Taxonomy" id="694430"/>
    <lineage>
        <taxon>Archaea</taxon>
        <taxon>Methanobacteriati</taxon>
        <taxon>Methanobacteriota</taxon>
        <taxon>Stenosarchaea group</taxon>
        <taxon>Halobacteria</taxon>
        <taxon>Halobacteriales</taxon>
        <taxon>Natrialbaceae</taxon>
        <taxon>Natronococcus</taxon>
    </lineage>
</organism>
<dbReference type="GO" id="GO:0030554">
    <property type="term" value="F:adenyl nucleotide binding"/>
    <property type="evidence" value="ECO:0007669"/>
    <property type="project" value="UniProtKB-ARBA"/>
</dbReference>
<dbReference type="GO" id="GO:0043168">
    <property type="term" value="F:anion binding"/>
    <property type="evidence" value="ECO:0007669"/>
    <property type="project" value="UniProtKB-ARBA"/>
</dbReference>
<proteinExistence type="predicted"/>
<evidence type="ECO:0000313" key="3">
    <source>
        <dbReference type="EMBL" id="AGB38978.1"/>
    </source>
</evidence>
<accession>L0K4E4</accession>
<dbReference type="HOGENOM" id="CLU_026673_3_4_2"/>
<evidence type="ECO:0000256" key="1">
    <source>
        <dbReference type="ARBA" id="ARBA00022857"/>
    </source>
</evidence>
<dbReference type="STRING" id="694430.Natoc_3240"/>
<dbReference type="KEGG" id="nou:Natoc_3240"/>
<gene>
    <name evidence="3" type="ORF">Natoc_3240</name>
</gene>
<dbReference type="Pfam" id="PF08240">
    <property type="entry name" value="ADH_N"/>
    <property type="match status" value="1"/>
</dbReference>
<dbReference type="PANTHER" id="PTHR44154">
    <property type="entry name" value="QUINONE OXIDOREDUCTASE"/>
    <property type="match status" value="1"/>
</dbReference>
<evidence type="ECO:0000313" key="4">
    <source>
        <dbReference type="Proteomes" id="UP000010878"/>
    </source>
</evidence>
<dbReference type="GO" id="GO:0044281">
    <property type="term" value="P:small molecule metabolic process"/>
    <property type="evidence" value="ECO:0007669"/>
    <property type="project" value="UniProtKB-ARBA"/>
</dbReference>
<dbReference type="CDD" id="cd08274">
    <property type="entry name" value="MDR9"/>
    <property type="match status" value="1"/>
</dbReference>
<feature type="domain" description="Enoyl reductase (ER)" evidence="2">
    <location>
        <begin position="15"/>
        <end position="346"/>
    </location>
</feature>
<dbReference type="PANTHER" id="PTHR44154:SF1">
    <property type="entry name" value="QUINONE OXIDOREDUCTASE"/>
    <property type="match status" value="1"/>
</dbReference>
<keyword evidence="1" id="KW-0521">NADP</keyword>
<evidence type="ECO:0000259" key="2">
    <source>
        <dbReference type="SMART" id="SM00829"/>
    </source>
</evidence>
<dbReference type="InterPro" id="IPR051603">
    <property type="entry name" value="Zinc-ADH_QOR/CCCR"/>
</dbReference>
<dbReference type="Gene3D" id="3.90.180.10">
    <property type="entry name" value="Medium-chain alcohol dehydrogenases, catalytic domain"/>
    <property type="match status" value="1"/>
</dbReference>
<dbReference type="InterPro" id="IPR013149">
    <property type="entry name" value="ADH-like_C"/>
</dbReference>
<dbReference type="Pfam" id="PF00107">
    <property type="entry name" value="ADH_zinc_N"/>
    <property type="match status" value="1"/>
</dbReference>
<dbReference type="SUPFAM" id="SSF50129">
    <property type="entry name" value="GroES-like"/>
    <property type="match status" value="1"/>
</dbReference>
<dbReference type="Gene3D" id="3.40.50.720">
    <property type="entry name" value="NAD(P)-binding Rossmann-like Domain"/>
    <property type="match status" value="1"/>
</dbReference>
<protein>
    <submittedName>
        <fullName evidence="3">Zn-dependent oxidoreductase, NADPH:quinone reductase</fullName>
    </submittedName>
</protein>